<dbReference type="Gene3D" id="2.120.10.30">
    <property type="entry name" value="TolB, C-terminal domain"/>
    <property type="match status" value="3"/>
</dbReference>
<dbReference type="Proteomes" id="UP000694845">
    <property type="component" value="Unplaced"/>
</dbReference>
<dbReference type="InterPro" id="IPR001881">
    <property type="entry name" value="EGF-like_Ca-bd_dom"/>
</dbReference>
<dbReference type="GO" id="GO:0000902">
    <property type="term" value="P:cell morphogenesis"/>
    <property type="evidence" value="ECO:0007669"/>
    <property type="project" value="UniProtKB-ARBA"/>
</dbReference>
<keyword evidence="5" id="KW-0325">Glycoprotein</keyword>
<dbReference type="GO" id="GO:0005509">
    <property type="term" value="F:calcium ion binding"/>
    <property type="evidence" value="ECO:0007669"/>
    <property type="project" value="InterPro"/>
</dbReference>
<feature type="domain" description="EGF-like" evidence="9">
    <location>
        <begin position="306"/>
        <end position="343"/>
    </location>
</feature>
<evidence type="ECO:0000256" key="8">
    <source>
        <dbReference type="SAM" id="SignalP"/>
    </source>
</evidence>
<feature type="repeat" description="LDL-receptor class B" evidence="7">
    <location>
        <begin position="474"/>
        <end position="515"/>
    </location>
</feature>
<keyword evidence="2 8" id="KW-0732">Signal</keyword>
<feature type="disulfide bond" evidence="6">
    <location>
        <begin position="373"/>
        <end position="382"/>
    </location>
</feature>
<dbReference type="Gene3D" id="2.10.25.10">
    <property type="entry name" value="Laminin"/>
    <property type="match status" value="5"/>
</dbReference>
<gene>
    <name evidence="11" type="primary">LOC110978301</name>
</gene>
<dbReference type="SUPFAM" id="SSF63825">
    <property type="entry name" value="YWTD domain"/>
    <property type="match status" value="3"/>
</dbReference>
<feature type="domain" description="EGF-like" evidence="9">
    <location>
        <begin position="696"/>
        <end position="733"/>
    </location>
</feature>
<dbReference type="Pfam" id="PF00058">
    <property type="entry name" value="Ldl_recept_b"/>
    <property type="match status" value="6"/>
</dbReference>
<organism evidence="10 11">
    <name type="scientific">Acanthaster planci</name>
    <name type="common">Crown-of-thorns starfish</name>
    <dbReference type="NCBI Taxonomy" id="133434"/>
    <lineage>
        <taxon>Eukaryota</taxon>
        <taxon>Metazoa</taxon>
        <taxon>Echinodermata</taxon>
        <taxon>Eleutherozoa</taxon>
        <taxon>Asterozoa</taxon>
        <taxon>Asteroidea</taxon>
        <taxon>Valvatacea</taxon>
        <taxon>Valvatida</taxon>
        <taxon>Acanthasteridae</taxon>
        <taxon>Acanthaster</taxon>
    </lineage>
</organism>
<evidence type="ECO:0000256" key="4">
    <source>
        <dbReference type="ARBA" id="ARBA00023157"/>
    </source>
</evidence>
<dbReference type="PROSITE" id="PS51120">
    <property type="entry name" value="LDLRB"/>
    <property type="match status" value="9"/>
</dbReference>
<protein>
    <submittedName>
        <fullName evidence="11">Low-density lipoprotein receptor-related protein 4-like</fullName>
    </submittedName>
</protein>
<feature type="disulfide bond" evidence="6">
    <location>
        <begin position="412"/>
        <end position="421"/>
    </location>
</feature>
<feature type="signal peptide" evidence="8">
    <location>
        <begin position="1"/>
        <end position="27"/>
    </location>
</feature>
<dbReference type="CDD" id="cd00054">
    <property type="entry name" value="EGF_CA"/>
    <property type="match status" value="6"/>
</dbReference>
<dbReference type="OrthoDB" id="5986723at2759"/>
<evidence type="ECO:0000256" key="5">
    <source>
        <dbReference type="ARBA" id="ARBA00023180"/>
    </source>
</evidence>
<feature type="disulfide bond" evidence="6">
    <location>
        <begin position="763"/>
        <end position="772"/>
    </location>
</feature>
<sequence>MNAKGLSRRSFQMALIVLSWFAANSDCSISTSEPYDLVFVTNLDPPAIFKAPADTFEFTAIPGLDDHLSTPVAVDYDPVDGMVYWTDVRRETISRAFPDGTGFYVVVSNLKVPDGLSLDTVNRMMYWTDTGSDQIERATMDGLDRSVILDLRSPTEDVDTVQPRAIVVDTSNDRLYWTDWGSAPKIEQANTDGRLRRVLVDTNLQLPNGLALDTNGRRLFWCDAGLDRLESIDLNGGSRTFYNNIISLLFDIHPFDVWFYQGQLYWSDWRFLKLVRMQFNPIVVSLHGSTGFERAGGLHIHDDSFVDHSCFGRTPCKLGERCRQFQDHYECVCQDGFAGLFCKLDNPCASSPCNNGGICRQSSRLEGGFFCKCTDRYMGTYCERFVPACNSSPCMNGGTCFDEVPDSFRCECTAGFVGTTCERKSYPNDLAFVANLMPPGIFMAPTDTFNFTLITGLTDYLSRPVAIDYDPVDGMVYWTDVGHNTISRAFSDGTGFIVLVSGLKVPDGLCLDVVNRVMYWTDEATDLIEKATMDGQDRSIVLNLKNESIDEVKPRAIVIDTTHGHLYWTDWGSAPKIERANIDGSSRTVLVDTGLQLPNGVALDLEGNRMYWCDAGLDLIESTDLLGNDRRVHAELSSEEIHPFDIWFHRGVVYWTDWRFKTILRMDFIPTTPVALFGSTTFLRAGGLHIYADTLSAHECRNPMTCKEGERCRQYKYTHKCVCKDGEAGANCKLENPCASSPCKNEGKCFQSTSTDGDYFCQCTDRYTGKSCETFVSPCESNPCMNDGRCVVELPDSYRCECPSGYVWENCEHESKPHDLVFVANLDPPGIFVAPTDTFNLTEIPVLDQKISRPVAIDYDPVDGMVYWTDVTLSTISRTLLDGTGLLVLISGLKNPDGLSLDIENRVMYWTDSGSDLIERATMDGQDRAVVLNLTNGSISDVMPRAIIVDSKNSYLYWTEVGSSPKIERANTDGTSRQVLVDTDLKWPSGLTLDIEGGRIYWCDAGLNRFESTDLLGDDRRIHADVDPIEIHPFDVWLYGDNLFWTDWRFPQLFRMNFLPDMGVEGMGPLILTKAGGLHIYSDNSTDHSCADSMPCGEGERCRQFQTSYQCVCKDGPDGASCNLNHPCKNKDCSLAGTCYRSASIESGYFCKCVDRYSGTNCEIYEKPEKLNINLSSPLQGNDKGQGNDS</sequence>
<reference evidence="11" key="1">
    <citation type="submission" date="2025-08" db="UniProtKB">
        <authorList>
            <consortium name="RefSeq"/>
        </authorList>
    </citation>
    <scope>IDENTIFICATION</scope>
</reference>
<keyword evidence="3" id="KW-0677">Repeat</keyword>
<evidence type="ECO:0000313" key="11">
    <source>
        <dbReference type="RefSeq" id="XP_022088890.1"/>
    </source>
</evidence>
<feature type="repeat" description="LDL-receptor class B" evidence="7">
    <location>
        <begin position="864"/>
        <end position="905"/>
    </location>
</feature>
<keyword evidence="10" id="KW-1185">Reference proteome</keyword>
<dbReference type="GeneID" id="110978301"/>
<evidence type="ECO:0000256" key="6">
    <source>
        <dbReference type="PROSITE-ProRule" id="PRU00076"/>
    </source>
</evidence>
<proteinExistence type="predicted"/>
<feature type="repeat" description="LDL-receptor class B" evidence="7">
    <location>
        <begin position="906"/>
        <end position="953"/>
    </location>
</feature>
<feature type="repeat" description="LDL-receptor class B" evidence="7">
    <location>
        <begin position="123"/>
        <end position="172"/>
    </location>
</feature>
<dbReference type="GO" id="GO:0042813">
    <property type="term" value="F:Wnt receptor activity"/>
    <property type="evidence" value="ECO:0007669"/>
    <property type="project" value="TreeGrafter"/>
</dbReference>
<dbReference type="PROSITE" id="PS01186">
    <property type="entry name" value="EGF_2"/>
    <property type="match status" value="3"/>
</dbReference>
<dbReference type="FunFam" id="2.10.25.10:FF:000230">
    <property type="entry name" value="Delta-like protein"/>
    <property type="match status" value="1"/>
</dbReference>
<name>A0A8B7Y956_ACAPL</name>
<dbReference type="GO" id="GO:0042063">
    <property type="term" value="P:gliogenesis"/>
    <property type="evidence" value="ECO:0007669"/>
    <property type="project" value="UniProtKB-ARBA"/>
</dbReference>
<feature type="disulfide bond" evidence="6">
    <location>
        <begin position="723"/>
        <end position="732"/>
    </location>
</feature>
<dbReference type="GO" id="GO:0048666">
    <property type="term" value="P:neuron development"/>
    <property type="evidence" value="ECO:0007669"/>
    <property type="project" value="UniProtKB-ARBA"/>
</dbReference>
<feature type="domain" description="EGF-like" evidence="9">
    <location>
        <begin position="385"/>
        <end position="422"/>
    </location>
</feature>
<dbReference type="SMART" id="SM00135">
    <property type="entry name" value="LY"/>
    <property type="match status" value="15"/>
</dbReference>
<dbReference type="PROSITE" id="PS50026">
    <property type="entry name" value="EGF_3"/>
    <property type="match status" value="8"/>
</dbReference>
<dbReference type="GO" id="GO:0017147">
    <property type="term" value="F:Wnt-protein binding"/>
    <property type="evidence" value="ECO:0007669"/>
    <property type="project" value="TreeGrafter"/>
</dbReference>
<dbReference type="SUPFAM" id="SSF57196">
    <property type="entry name" value="EGF/Laminin"/>
    <property type="match status" value="6"/>
</dbReference>
<feature type="repeat" description="LDL-receptor class B" evidence="7">
    <location>
        <begin position="173"/>
        <end position="216"/>
    </location>
</feature>
<dbReference type="RefSeq" id="XP_022088890.1">
    <property type="nucleotide sequence ID" value="XM_022233198.1"/>
</dbReference>
<accession>A0A8B7Y956</accession>
<dbReference type="Pfam" id="PF00008">
    <property type="entry name" value="EGF"/>
    <property type="match status" value="3"/>
</dbReference>
<dbReference type="PROSITE" id="PS00022">
    <property type="entry name" value="EGF_1"/>
    <property type="match status" value="7"/>
</dbReference>
<evidence type="ECO:0000259" key="9">
    <source>
        <dbReference type="PROSITE" id="PS50026"/>
    </source>
</evidence>
<feature type="domain" description="EGF-like" evidence="9">
    <location>
        <begin position="344"/>
        <end position="383"/>
    </location>
</feature>
<evidence type="ECO:0000256" key="2">
    <source>
        <dbReference type="ARBA" id="ARBA00022729"/>
    </source>
</evidence>
<dbReference type="PANTHER" id="PTHR46513:SF13">
    <property type="entry name" value="EGF-LIKE DOMAIN-CONTAINING PROTEIN"/>
    <property type="match status" value="1"/>
</dbReference>
<feature type="domain" description="EGF-like" evidence="9">
    <location>
        <begin position="734"/>
        <end position="773"/>
    </location>
</feature>
<keyword evidence="1 6" id="KW-0245">EGF-like domain</keyword>
<feature type="chain" id="PRO_5034876482" evidence="8">
    <location>
        <begin position="28"/>
        <end position="1190"/>
    </location>
</feature>
<evidence type="ECO:0000313" key="10">
    <source>
        <dbReference type="Proteomes" id="UP000694845"/>
    </source>
</evidence>
<dbReference type="AlphaFoldDB" id="A0A8B7Y956"/>
<dbReference type="InterPro" id="IPR011042">
    <property type="entry name" value="6-blade_b-propeller_TolB-like"/>
</dbReference>
<evidence type="ECO:0000256" key="7">
    <source>
        <dbReference type="PROSITE-ProRule" id="PRU00461"/>
    </source>
</evidence>
<keyword evidence="4 6" id="KW-1015">Disulfide bond</keyword>
<feature type="domain" description="EGF-like" evidence="9">
    <location>
        <begin position="1086"/>
        <end position="1123"/>
    </location>
</feature>
<evidence type="ECO:0000256" key="3">
    <source>
        <dbReference type="ARBA" id="ARBA00022737"/>
    </source>
</evidence>
<dbReference type="GO" id="GO:0060070">
    <property type="term" value="P:canonical Wnt signaling pathway"/>
    <property type="evidence" value="ECO:0007669"/>
    <property type="project" value="TreeGrafter"/>
</dbReference>
<feature type="repeat" description="LDL-receptor class B" evidence="7">
    <location>
        <begin position="81"/>
        <end position="122"/>
    </location>
</feature>
<feature type="disulfide bond" evidence="6">
    <location>
        <begin position="333"/>
        <end position="342"/>
    </location>
</feature>
<dbReference type="GO" id="GO:0005886">
    <property type="term" value="C:plasma membrane"/>
    <property type="evidence" value="ECO:0007669"/>
    <property type="project" value="UniProtKB-ARBA"/>
</dbReference>
<dbReference type="InterPro" id="IPR050778">
    <property type="entry name" value="Cueball_EGF_LRP_Nidogen"/>
</dbReference>
<dbReference type="SMART" id="SM00179">
    <property type="entry name" value="EGF_CA"/>
    <property type="match status" value="6"/>
</dbReference>
<feature type="repeat" description="LDL-receptor class B" evidence="7">
    <location>
        <begin position="564"/>
        <end position="607"/>
    </location>
</feature>
<dbReference type="SMART" id="SM00181">
    <property type="entry name" value="EGF"/>
    <property type="match status" value="8"/>
</dbReference>
<evidence type="ECO:0000256" key="1">
    <source>
        <dbReference type="ARBA" id="ARBA00022536"/>
    </source>
</evidence>
<dbReference type="FunFam" id="2.120.10.30:FF:000132">
    <property type="entry name" value="Uncharacterized protein"/>
    <property type="match status" value="3"/>
</dbReference>
<comment type="caution">
    <text evidence="6">Lacks conserved residue(s) required for the propagation of feature annotation.</text>
</comment>
<dbReference type="OMA" id="DIWFYRG"/>
<feature type="disulfide bond" evidence="6">
    <location>
        <begin position="1153"/>
        <end position="1162"/>
    </location>
</feature>
<dbReference type="PANTHER" id="PTHR46513">
    <property type="entry name" value="VITELLOGENIN RECEPTOR-LIKE PROTEIN-RELATED-RELATED"/>
    <property type="match status" value="1"/>
</dbReference>
<feature type="domain" description="EGF-like" evidence="9">
    <location>
        <begin position="775"/>
        <end position="812"/>
    </location>
</feature>
<feature type="repeat" description="LDL-receptor class B" evidence="7">
    <location>
        <begin position="954"/>
        <end position="997"/>
    </location>
</feature>
<dbReference type="KEGG" id="aplc:110978301"/>
<dbReference type="InterPro" id="IPR000033">
    <property type="entry name" value="LDLR_classB_rpt"/>
</dbReference>
<dbReference type="PRINTS" id="PR00010">
    <property type="entry name" value="EGFBLOOD"/>
</dbReference>
<dbReference type="InterPro" id="IPR000742">
    <property type="entry name" value="EGF"/>
</dbReference>
<feature type="repeat" description="LDL-receptor class B" evidence="7">
    <location>
        <begin position="516"/>
        <end position="563"/>
    </location>
</feature>
<feature type="domain" description="EGF-like" evidence="9">
    <location>
        <begin position="1124"/>
        <end position="1163"/>
    </location>
</feature>
<feature type="disulfide bond" evidence="6">
    <location>
        <begin position="802"/>
        <end position="811"/>
    </location>
</feature>
<feature type="disulfide bond" evidence="6">
    <location>
        <begin position="1113"/>
        <end position="1122"/>
    </location>
</feature>